<dbReference type="Gramene" id="TraesCLE_scaffold_004646_01G000100.1">
    <property type="protein sequence ID" value="TraesCLE_scaffold_004646_01G000100.1"/>
    <property type="gene ID" value="TraesCLE_scaffold_004646_01G000100"/>
</dbReference>
<dbReference type="AlphaFoldDB" id="A0A3B6AQP3"/>
<dbReference type="SUPFAM" id="SSF52540">
    <property type="entry name" value="P-loop containing nucleoside triphosphate hydrolases"/>
    <property type="match status" value="1"/>
</dbReference>
<evidence type="ECO:0000313" key="13">
    <source>
        <dbReference type="EnsemblPlants" id="TraesCS2A02G042600.1"/>
    </source>
</evidence>
<dbReference type="Gramene" id="TraesCS2A03G0080700.1">
    <property type="protein sequence ID" value="TraesCS2A03G0080700.1.CDS"/>
    <property type="gene ID" value="TraesCS2A03G0080700"/>
</dbReference>
<dbReference type="PANTHER" id="PTHR36766">
    <property type="entry name" value="PLANT BROAD-SPECTRUM MILDEW RESISTANCE PROTEIN RPW8"/>
    <property type="match status" value="1"/>
</dbReference>
<evidence type="ECO:0000259" key="10">
    <source>
        <dbReference type="Pfam" id="PF23559"/>
    </source>
</evidence>
<evidence type="ECO:0000259" key="8">
    <source>
        <dbReference type="Pfam" id="PF00931"/>
    </source>
</evidence>
<protein>
    <recommendedName>
        <fullName evidence="15">NB-ARC domain-containing protein</fullName>
    </recommendedName>
</protein>
<dbReference type="Gene3D" id="3.40.50.300">
    <property type="entry name" value="P-loop containing nucleotide triphosphate hydrolases"/>
    <property type="match status" value="1"/>
</dbReference>
<keyword evidence="5" id="KW-0611">Plant defense</keyword>
<dbReference type="Pfam" id="PF23598">
    <property type="entry name" value="LRR_14"/>
    <property type="match status" value="1"/>
</dbReference>
<dbReference type="SMR" id="A0A3B6AQP3"/>
<dbReference type="Gene3D" id="3.80.10.10">
    <property type="entry name" value="Ribonuclease Inhibitor"/>
    <property type="match status" value="3"/>
</dbReference>
<dbReference type="EnsemblPlants" id="TraesCS2A02G042600.1">
    <property type="protein sequence ID" value="TraesCS2A02G042600.1"/>
    <property type="gene ID" value="TraesCS2A02G042600"/>
</dbReference>
<evidence type="ECO:0000256" key="4">
    <source>
        <dbReference type="ARBA" id="ARBA00022741"/>
    </source>
</evidence>
<evidence type="ECO:0000256" key="6">
    <source>
        <dbReference type="ARBA" id="ARBA00022840"/>
    </source>
</evidence>
<organism evidence="13">
    <name type="scientific">Triticum aestivum</name>
    <name type="common">Wheat</name>
    <dbReference type="NCBI Taxonomy" id="4565"/>
    <lineage>
        <taxon>Eukaryota</taxon>
        <taxon>Viridiplantae</taxon>
        <taxon>Streptophyta</taxon>
        <taxon>Embryophyta</taxon>
        <taxon>Tracheophyta</taxon>
        <taxon>Spermatophyta</taxon>
        <taxon>Magnoliopsida</taxon>
        <taxon>Liliopsida</taxon>
        <taxon>Poales</taxon>
        <taxon>Poaceae</taxon>
        <taxon>BOP clade</taxon>
        <taxon>Pooideae</taxon>
        <taxon>Triticodae</taxon>
        <taxon>Triticeae</taxon>
        <taxon>Triticinae</taxon>
        <taxon>Triticum</taxon>
    </lineage>
</organism>
<dbReference type="Proteomes" id="UP000019116">
    <property type="component" value="Chromosome 2A"/>
</dbReference>
<evidence type="ECO:0000256" key="7">
    <source>
        <dbReference type="ARBA" id="ARBA00023054"/>
    </source>
</evidence>
<dbReference type="GO" id="GO:0035556">
    <property type="term" value="P:intracellular signal transduction"/>
    <property type="evidence" value="ECO:0000318"/>
    <property type="project" value="GO_Central"/>
</dbReference>
<name>A0A3B6AQP3_WHEAT</name>
<dbReference type="Pfam" id="PF00931">
    <property type="entry name" value="NB-ARC"/>
    <property type="match status" value="1"/>
</dbReference>
<dbReference type="InterPro" id="IPR041118">
    <property type="entry name" value="Rx_N"/>
</dbReference>
<sequence length="1186" mass="132528">MAQAILQRACAKLRSATEDEAVVRSNFTGDLREMLEVLEAVQPVLDKAEMQPLRDRSASDWLCLVRAAAYNIMDIVDELQDARSPAAVTMTRMLLPRLAIMKNAMAIKVGETKKRVMTIQEGCPTFHPMYYDSAPAFEKPLDSERGSDKERIMAILLLSAERRQEPITILPIFGLAGSGKTALAQMVFGDTRSLQSYDFRVWVHVSPVLDFHEVGESINWQVFRGQSQEDASSDVVGVEHIMKRLQKLLNGKKVLLVLDDLREEDTVQLQRLKDMLTFLGDKVDVIVTTCNQAIARKVCTIEPYRLSPLSDDTCLQIIKKSIRSKGGEELEKIGQVIARKCRGVPSAALEIARMLDSDPYAMRGKVKLDSTFCLPLSTFELSYRSMPPDLRLCFAYYCKIFPNGHNIVKEDLVHQWIALHLIEPSEILSATQIAEEHITRLLDMSFLQTTKPETSAKDDKGGILFTMHDLVHDFARGFLVCSNYSLAINHHGELDDRYAADQRALRCVGCSKVEFNNDSFSRKKCLRVLELKESSVRKLPDSICQLRHLGYLKISEFTGLVTLPESFGHLKNLFHVDLSRCSGLLNLPESFGKLIRLVNANLSGCSELLNLPESVGKLVNLVHINLSGCSGLATLPESFGDLINLSHVNVSRCHGLAELPEPLQKLGKLAHLDLSFWSCFEGIGKSLGGLTSLEHLNLSHPCCHLARHRSCVQGLKDGLCKLTNLRYLNLSMCLNSIFYYHQSQVDNLQYIGDCLRGLSSLEHLDLSHNTFLFDLPESLGDLNRLHTLDLSGCIRIKKVGETKSLKVITDLSKCRGLESCQLMVRVEEGAYGSTSNLAQLEVVDCKELEISCLERLKSLEEARRITLVQKQKVERLKLCWTVGAPGGSIKVEENALLGELVPPHSLQCLEICGYGGETCLPAWRIQSISSHLPNLTEVTMEDFPRCIELPLLGLFPNLQRLVLRRMARITRIHAGDLSGGNKEAFTRLSKFTIDDMENLKEFEFAAVDELAIQKCPLLSFGSLPPRAQRLLISDCNQVMSQSIAGIDGVEGPSAPVTELVVQSCNVPLGDWTLLRHLPGLCSLTINNCYNLTSSPEITRALSSLQQLAIDECHGIQSLPEDMLAKLTGLKALYIWNCPELKKWCESEENRQKLAHIQVKFEKFDTSKTGVHPPKYKEASQFLISEH</sequence>
<dbReference type="InterPro" id="IPR036388">
    <property type="entry name" value="WH-like_DNA-bd_sf"/>
</dbReference>
<dbReference type="Pfam" id="PF23559">
    <property type="entry name" value="WHD_DRP"/>
    <property type="match status" value="1"/>
</dbReference>
<dbReference type="InterPro" id="IPR058922">
    <property type="entry name" value="WHD_DRP"/>
</dbReference>
<dbReference type="GO" id="GO:0043531">
    <property type="term" value="F:ADP binding"/>
    <property type="evidence" value="ECO:0007669"/>
    <property type="project" value="InterPro"/>
</dbReference>
<evidence type="ECO:0000259" key="12">
    <source>
        <dbReference type="Pfam" id="PF25019"/>
    </source>
</evidence>
<feature type="domain" description="Disease resistance R13L4/SHOC-2-like LRR" evidence="11">
    <location>
        <begin position="609"/>
        <end position="736"/>
    </location>
</feature>
<keyword evidence="4" id="KW-0547">Nucleotide-binding</keyword>
<reference evidence="13" key="1">
    <citation type="submission" date="2018-08" db="EMBL/GenBank/DDBJ databases">
        <authorList>
            <person name="Rossello M."/>
        </authorList>
    </citation>
    <scope>NUCLEOTIDE SEQUENCE [LARGE SCALE GENOMIC DNA]</scope>
    <source>
        <strain evidence="13">cv. Chinese Spring</strain>
    </source>
</reference>
<keyword evidence="3" id="KW-0677">Repeat</keyword>
<evidence type="ECO:0008006" key="15">
    <source>
        <dbReference type="Google" id="ProtNLM"/>
    </source>
</evidence>
<dbReference type="OMA" id="ESINWQV"/>
<dbReference type="InterPro" id="IPR055414">
    <property type="entry name" value="LRR_R13L4/SHOC2-like"/>
</dbReference>
<dbReference type="Gramene" id="TraesWEE_scaffold_000314_01G000500.1">
    <property type="protein sequence ID" value="TraesWEE_scaffold_000314_01G000500.1"/>
    <property type="gene ID" value="TraesWEE_scaffold_000314_01G000500"/>
</dbReference>
<dbReference type="InterPro" id="IPR056789">
    <property type="entry name" value="LRR_R13L1-DRL21"/>
</dbReference>
<evidence type="ECO:0000259" key="9">
    <source>
        <dbReference type="Pfam" id="PF18052"/>
    </source>
</evidence>
<dbReference type="Gramene" id="TraesROB_scaffold_004944_01G000400.1">
    <property type="protein sequence ID" value="TraesROB_scaffold_004944_01G000400.1"/>
    <property type="gene ID" value="TraesROB_scaffold_004944_01G000400"/>
</dbReference>
<dbReference type="Gramene" id="TraesCS2A02G042600.1">
    <property type="protein sequence ID" value="TraesCS2A02G042600.1"/>
    <property type="gene ID" value="TraesCS2A02G042600"/>
</dbReference>
<dbReference type="PRINTS" id="PR00364">
    <property type="entry name" value="DISEASERSIST"/>
</dbReference>
<dbReference type="Gene3D" id="1.10.10.10">
    <property type="entry name" value="Winged helix-like DNA-binding domain superfamily/Winged helix DNA-binding domain"/>
    <property type="match status" value="1"/>
</dbReference>
<feature type="domain" description="Disease resistance protein winged helix" evidence="10">
    <location>
        <begin position="400"/>
        <end position="475"/>
    </location>
</feature>
<dbReference type="OrthoDB" id="2018313at2759"/>
<comment type="similarity">
    <text evidence="1">Belongs to the disease resistance NB-LRR family.</text>
</comment>
<keyword evidence="6" id="KW-0067">ATP-binding</keyword>
<evidence type="ECO:0000256" key="3">
    <source>
        <dbReference type="ARBA" id="ARBA00022737"/>
    </source>
</evidence>
<dbReference type="Pfam" id="PF25019">
    <property type="entry name" value="LRR_R13L1-DRL21"/>
    <property type="match status" value="1"/>
</dbReference>
<evidence type="ECO:0000256" key="5">
    <source>
        <dbReference type="ARBA" id="ARBA00022821"/>
    </source>
</evidence>
<dbReference type="GO" id="GO:0006952">
    <property type="term" value="P:defense response"/>
    <property type="evidence" value="ECO:0007669"/>
    <property type="project" value="UniProtKB-KW"/>
</dbReference>
<dbReference type="Gramene" id="TraesCAD_scaffold_010335_01G000400.1">
    <property type="protein sequence ID" value="TraesCAD_scaffold_010335_01G000400.1"/>
    <property type="gene ID" value="TraesCAD_scaffold_010335_01G000400"/>
</dbReference>
<reference evidence="13" key="2">
    <citation type="submission" date="2018-10" db="UniProtKB">
        <authorList>
            <consortium name="EnsemblPlants"/>
        </authorList>
    </citation>
    <scope>IDENTIFICATION</scope>
</reference>
<evidence type="ECO:0000313" key="14">
    <source>
        <dbReference type="Proteomes" id="UP000019116"/>
    </source>
</evidence>
<dbReference type="GO" id="GO:0051707">
    <property type="term" value="P:response to other organism"/>
    <property type="evidence" value="ECO:0007669"/>
    <property type="project" value="UniProtKB-ARBA"/>
</dbReference>
<dbReference type="STRING" id="4565.A0A3B6AQP3"/>
<dbReference type="Gramene" id="TraesPARA_EIv1.0_0456240.1">
    <property type="protein sequence ID" value="TraesPARA_EIv1.0_0456240.1.CDS"/>
    <property type="gene ID" value="TraesPARA_EIv1.0_0456240"/>
</dbReference>
<dbReference type="PANTHER" id="PTHR36766:SF73">
    <property type="entry name" value="NB-ARC DOMAIN-CONTAINING PROTEIN"/>
    <property type="match status" value="1"/>
</dbReference>
<keyword evidence="2" id="KW-0433">Leucine-rich repeat</keyword>
<keyword evidence="14" id="KW-1185">Reference proteome</keyword>
<keyword evidence="7" id="KW-0175">Coiled coil</keyword>
<dbReference type="SUPFAM" id="SSF52058">
    <property type="entry name" value="L domain-like"/>
    <property type="match status" value="2"/>
</dbReference>
<feature type="domain" description="R13L1/DRL21-like LRR repeat region" evidence="12">
    <location>
        <begin position="845"/>
        <end position="966"/>
    </location>
</feature>
<feature type="domain" description="Disease resistance N-terminal" evidence="9">
    <location>
        <begin position="6"/>
        <end position="80"/>
    </location>
</feature>
<proteinExistence type="inferred from homology"/>
<evidence type="ECO:0000259" key="11">
    <source>
        <dbReference type="Pfam" id="PF23598"/>
    </source>
</evidence>
<evidence type="ECO:0000256" key="2">
    <source>
        <dbReference type="ARBA" id="ARBA00022614"/>
    </source>
</evidence>
<dbReference type="Pfam" id="PF18052">
    <property type="entry name" value="Rx_N"/>
    <property type="match status" value="1"/>
</dbReference>
<dbReference type="InterPro" id="IPR002182">
    <property type="entry name" value="NB-ARC"/>
</dbReference>
<dbReference type="Gene3D" id="1.20.5.4130">
    <property type="match status" value="1"/>
</dbReference>
<feature type="domain" description="NB-ARC" evidence="8">
    <location>
        <begin position="163"/>
        <end position="321"/>
    </location>
</feature>
<dbReference type="GO" id="GO:0005524">
    <property type="term" value="F:ATP binding"/>
    <property type="evidence" value="ECO:0007669"/>
    <property type="project" value="UniProtKB-KW"/>
</dbReference>
<evidence type="ECO:0000256" key="1">
    <source>
        <dbReference type="ARBA" id="ARBA00008894"/>
    </source>
</evidence>
<dbReference type="InterPro" id="IPR027417">
    <property type="entry name" value="P-loop_NTPase"/>
</dbReference>
<accession>A0A3B6AQP3</accession>
<dbReference type="InterPro" id="IPR032675">
    <property type="entry name" value="LRR_dom_sf"/>
</dbReference>